<sequence>MSERALNHLPEELRESAIAVARTREDRVRRVQRGDSFPELSLTDRKAWLEDFHPDYRADGRRALRVGVNKNQGIPVELANLLEAWPRASVRQLLQGGTIPEADYETDVLVIGAGGAGVTAAIEAAKRGLDVLIATKLRAGDSNTIMAEGGIQGADQECDSPLQHYLDVLGGGHFSNDPELAEALCQDGPEALAWLEELGMLFDKYPTGRMRVRHGGGTSRKRLHSSGDMTGLEMMRVLWDECRNLANVQVMEFSPIVELLTDDDGRVVGAIIERLTHNNEVRVIQAKSVILATGGLGRLHLQSFPTSNHYGATADGLVLTYRAGLPFRDLQHNQYHPSGIAFPEQKAGLLITEKFRGLGAQLVNRFGDEFVYSLEPRDVTTAAIIRECSEFSHGATTPSGNVGVWLDIPMIDDLHGKGTIEREFPGRFSEFSRHGIDLTKVPVLVYPTLHYQNGGVRIRGDGATGLPGLYAAGEVTGGVHGKNRLMGNALLELIVFGLRAGRAAAEFALSTNPGGAAGLSHIESYLEDLKAANIDETRTAPMLLPRYGKALAI</sequence>
<evidence type="ECO:0000256" key="1">
    <source>
        <dbReference type="ARBA" id="ARBA00001974"/>
    </source>
</evidence>
<dbReference type="SUPFAM" id="SSF56425">
    <property type="entry name" value="Succinate dehydrogenase/fumarate reductase flavoprotein, catalytic domain"/>
    <property type="match status" value="1"/>
</dbReference>
<reference evidence="6" key="1">
    <citation type="journal article" date="2009" name="Appl. Environ. Microbiol.">
        <title>Complete genome sequence of the chemolithoautotrophic marine magnetotactic coccus strain MC-1.</title>
        <authorList>
            <person name="Schubbe S."/>
            <person name="Williams T.J."/>
            <person name="Xie G."/>
            <person name="Kiss H.E."/>
            <person name="Brettin T.S."/>
            <person name="Martinez D."/>
            <person name="Ross C.A."/>
            <person name="Schuler D."/>
            <person name="Cox B.L."/>
            <person name="Nealson K.H."/>
            <person name="Bazylinski D.A."/>
        </authorList>
    </citation>
    <scope>NUCLEOTIDE SEQUENCE [LARGE SCALE GENOMIC DNA]</scope>
    <source>
        <strain evidence="6">ATCC BAA-1437 / JCM 17883 / MC-1</strain>
    </source>
</reference>
<dbReference type="Gene3D" id="3.50.50.60">
    <property type="entry name" value="FAD/NAD(P)-binding domain"/>
    <property type="match status" value="1"/>
</dbReference>
<dbReference type="EMBL" id="CP000471">
    <property type="protein sequence ID" value="ABK44254.1"/>
    <property type="molecule type" value="Genomic_DNA"/>
</dbReference>
<keyword evidence="2" id="KW-0285">Flavoprotein</keyword>
<dbReference type="InterPro" id="IPR030664">
    <property type="entry name" value="SdhA/FrdA/AprA"/>
</dbReference>
<dbReference type="STRING" id="156889.Mmc1_1746"/>
<dbReference type="PANTHER" id="PTHR11632">
    <property type="entry name" value="SUCCINATE DEHYDROGENASE 2 FLAVOPROTEIN SUBUNIT"/>
    <property type="match status" value="1"/>
</dbReference>
<evidence type="ECO:0000256" key="2">
    <source>
        <dbReference type="ARBA" id="ARBA00022630"/>
    </source>
</evidence>
<dbReference type="OrthoDB" id="9806724at2"/>
<dbReference type="KEGG" id="mgm:Mmc1_1746"/>
<dbReference type="GO" id="GO:0008734">
    <property type="term" value="F:L-aspartate oxidase activity"/>
    <property type="evidence" value="ECO:0007669"/>
    <property type="project" value="UniProtKB-EC"/>
</dbReference>
<dbReference type="AlphaFoldDB" id="A0L8G1"/>
<dbReference type="InterPro" id="IPR036188">
    <property type="entry name" value="FAD/NAD-bd_sf"/>
</dbReference>
<dbReference type="InterPro" id="IPR003953">
    <property type="entry name" value="FAD-dep_OxRdtase_2_FAD-bd"/>
</dbReference>
<name>A0L8G1_MAGMM</name>
<organism evidence="5 6">
    <name type="scientific">Magnetococcus marinus (strain ATCC BAA-1437 / JCM 17883 / MC-1)</name>
    <dbReference type="NCBI Taxonomy" id="156889"/>
    <lineage>
        <taxon>Bacteria</taxon>
        <taxon>Pseudomonadati</taxon>
        <taxon>Pseudomonadota</taxon>
        <taxon>Magnetococcia</taxon>
        <taxon>Magnetococcales</taxon>
        <taxon>Magnetococcaceae</taxon>
        <taxon>Magnetococcus</taxon>
    </lineage>
</organism>
<dbReference type="InterPro" id="IPR027477">
    <property type="entry name" value="Succ_DH/fumarate_Rdtase_cat_sf"/>
</dbReference>
<dbReference type="eggNOG" id="COG1053">
    <property type="taxonomic scope" value="Bacteria"/>
</dbReference>
<evidence type="ECO:0000313" key="6">
    <source>
        <dbReference type="Proteomes" id="UP000002586"/>
    </source>
</evidence>
<dbReference type="HOGENOM" id="CLU_014312_8_4_5"/>
<dbReference type="Proteomes" id="UP000002586">
    <property type="component" value="Chromosome"/>
</dbReference>
<accession>A0L8G1</accession>
<dbReference type="Gene3D" id="3.90.700.10">
    <property type="entry name" value="Succinate dehydrogenase/fumarate reductase flavoprotein, catalytic domain"/>
    <property type="match status" value="1"/>
</dbReference>
<dbReference type="PANTHER" id="PTHR11632:SF51">
    <property type="entry name" value="SUCCINATE DEHYDROGENASE [UBIQUINONE] FLAVOPROTEIN SUBUNIT, MITOCHONDRIAL"/>
    <property type="match status" value="1"/>
</dbReference>
<evidence type="ECO:0000259" key="4">
    <source>
        <dbReference type="Pfam" id="PF00890"/>
    </source>
</evidence>
<comment type="cofactor">
    <cofactor evidence="1">
        <name>FAD</name>
        <dbReference type="ChEBI" id="CHEBI:57692"/>
    </cofactor>
</comment>
<proteinExistence type="predicted"/>
<protein>
    <submittedName>
        <fullName evidence="5">L-aspartate oxidase</fullName>
        <ecNumber evidence="5">1.4.3.16</ecNumber>
    </submittedName>
</protein>
<reference evidence="5 6" key="2">
    <citation type="journal article" date="2012" name="Int. J. Syst. Evol. Microbiol.">
        <title>Magnetococcus marinus gen. nov., sp. nov., a marine, magnetotactic bacterium that represents a novel lineage (Magnetococcaceae fam. nov.; Magnetococcales ord. nov.) at the base of the Alphaproteobacteria.</title>
        <authorList>
            <person name="Bazylinski D.A."/>
            <person name="Williams T.J."/>
            <person name="Lefevre C.T."/>
            <person name="Berg R.J."/>
            <person name="Zhang C.L."/>
            <person name="Bowser S.S."/>
            <person name="Dean A.J."/>
            <person name="Beveridge T.J."/>
        </authorList>
    </citation>
    <scope>NUCLEOTIDE SEQUENCE [LARGE SCALE GENOMIC DNA]</scope>
    <source>
        <strain evidence="6">ATCC BAA-1437 / JCM 17883 / MC-1</strain>
    </source>
</reference>
<evidence type="ECO:0000256" key="3">
    <source>
        <dbReference type="ARBA" id="ARBA00023002"/>
    </source>
</evidence>
<keyword evidence="3 5" id="KW-0560">Oxidoreductase</keyword>
<dbReference type="Pfam" id="PF00890">
    <property type="entry name" value="FAD_binding_2"/>
    <property type="match status" value="1"/>
</dbReference>
<dbReference type="RefSeq" id="WP_011713402.1">
    <property type="nucleotide sequence ID" value="NC_008576.1"/>
</dbReference>
<evidence type="ECO:0000313" key="5">
    <source>
        <dbReference type="EMBL" id="ABK44254.1"/>
    </source>
</evidence>
<dbReference type="EC" id="1.4.3.16" evidence="5"/>
<feature type="domain" description="FAD-dependent oxidoreductase 2 FAD-binding" evidence="4">
    <location>
        <begin position="107"/>
        <end position="490"/>
    </location>
</feature>
<dbReference type="SUPFAM" id="SSF51905">
    <property type="entry name" value="FAD/NAD(P)-binding domain"/>
    <property type="match status" value="1"/>
</dbReference>
<dbReference type="PRINTS" id="PR00368">
    <property type="entry name" value="FADPNR"/>
</dbReference>
<dbReference type="PRINTS" id="PR00411">
    <property type="entry name" value="PNDRDTASEI"/>
</dbReference>
<gene>
    <name evidence="5" type="ordered locus">Mmc1_1746</name>
</gene>
<keyword evidence="6" id="KW-1185">Reference proteome</keyword>